<sequence length="161" mass="18236">MRLRPSMRENFRYILIEIVPEISCESRDIYRATAESVTSLYGDSIASLMWPSVMQVAGSYAIIRCRRGMEKKLETALAAINTIQGTPAAVHSLKTSGTIKTLQESIPKERGFRQGRVVIAGKTYDAVISRRGRIDLKEKGIYLDIPRYITEEDTEDLNYDE</sequence>
<keyword evidence="2" id="KW-0378">Hydrolase</keyword>
<dbReference type="InterPro" id="IPR002759">
    <property type="entry name" value="Pop5/Rpp14/Rnp2-like"/>
</dbReference>
<dbReference type="PANTHER" id="PTHR15441">
    <property type="entry name" value="RIBONUCLEASE P PROTEIN SUBUNIT P14"/>
    <property type="match status" value="1"/>
</dbReference>
<dbReference type="GO" id="GO:0030677">
    <property type="term" value="C:ribonuclease P complex"/>
    <property type="evidence" value="ECO:0007669"/>
    <property type="project" value="UniProtKB-UniRule"/>
</dbReference>
<evidence type="ECO:0000256" key="1">
    <source>
        <dbReference type="ARBA" id="ARBA00022694"/>
    </source>
</evidence>
<keyword evidence="2" id="KW-0255">Endonuclease</keyword>
<comment type="subcellular location">
    <subcellularLocation>
        <location evidence="2">Cytoplasm</location>
    </subcellularLocation>
</comment>
<dbReference type="Gene3D" id="3.30.70.3250">
    <property type="entry name" value="Ribonuclease P, Pop5 subunit"/>
    <property type="match status" value="1"/>
</dbReference>
<protein>
    <recommendedName>
        <fullName evidence="2">Ribonuclease P protein component 2</fullName>
        <shortName evidence="2">RNase P component 2</shortName>
        <ecNumber evidence="2">3.1.26.5</ecNumber>
    </recommendedName>
    <alternativeName>
        <fullName evidence="2">Pop5</fullName>
    </alternativeName>
</protein>
<comment type="caution">
    <text evidence="3">The sequence shown here is derived from an EMBL/GenBank/DDBJ whole genome shotgun (WGS) entry which is preliminary data.</text>
</comment>
<dbReference type="GO" id="GO:0004526">
    <property type="term" value="F:ribonuclease P activity"/>
    <property type="evidence" value="ECO:0007669"/>
    <property type="project" value="UniProtKB-UniRule"/>
</dbReference>
<dbReference type="OrthoDB" id="19261at2157"/>
<dbReference type="HAMAP" id="MF_00755">
    <property type="entry name" value="RNase_P_2"/>
    <property type="match status" value="1"/>
</dbReference>
<evidence type="ECO:0000313" key="4">
    <source>
        <dbReference type="Proteomes" id="UP000245934"/>
    </source>
</evidence>
<comment type="catalytic activity">
    <reaction evidence="2">
        <text>Endonucleolytic cleavage of RNA, removing 5'-extranucleotides from tRNA precursor.</text>
        <dbReference type="EC" id="3.1.26.5"/>
    </reaction>
</comment>
<reference evidence="3 4" key="1">
    <citation type="submission" date="2018-05" db="EMBL/GenBank/DDBJ databases">
        <title>Draft genome of Methanospirillum stamsii Pt1.</title>
        <authorList>
            <person name="Dueholm M.S."/>
            <person name="Nielsen P.H."/>
            <person name="Bakmann L.F."/>
            <person name="Otzen D.E."/>
        </authorList>
    </citation>
    <scope>NUCLEOTIDE SEQUENCE [LARGE SCALE GENOMIC DNA]</scope>
    <source>
        <strain evidence="3 4">Pt1</strain>
    </source>
</reference>
<dbReference type="Pfam" id="PF01900">
    <property type="entry name" value="RNase_P_Rpp14"/>
    <property type="match status" value="1"/>
</dbReference>
<dbReference type="PANTHER" id="PTHR15441:SF2">
    <property type="entry name" value="RIBONUCLEASE P_MRP PROTEIN SUBUNIT POP5"/>
    <property type="match status" value="1"/>
</dbReference>
<dbReference type="SUPFAM" id="SSF160350">
    <property type="entry name" value="Rnp2-like"/>
    <property type="match status" value="1"/>
</dbReference>
<dbReference type="GeneID" id="97608843"/>
<comment type="subunit">
    <text evidence="2">Consists of a catalytic RNA component and at least 4-5 protein subunits.</text>
</comment>
<organism evidence="3 4">
    <name type="scientific">Methanospirillum stamsii</name>
    <dbReference type="NCBI Taxonomy" id="1277351"/>
    <lineage>
        <taxon>Archaea</taxon>
        <taxon>Methanobacteriati</taxon>
        <taxon>Methanobacteriota</taxon>
        <taxon>Stenosarchaea group</taxon>
        <taxon>Methanomicrobia</taxon>
        <taxon>Methanomicrobiales</taxon>
        <taxon>Methanospirillaceae</taxon>
        <taxon>Methanospirillum</taxon>
    </lineage>
</organism>
<comment type="function">
    <text evidence="2">Part of ribonuclease P, a protein complex that generates mature tRNA molecules by cleaving their 5'-ends.</text>
</comment>
<comment type="similarity">
    <text evidence="2">Belongs to the eukaryotic/archaeal RNase P protein component 2 family.</text>
</comment>
<dbReference type="EMBL" id="QGMZ01000018">
    <property type="protein sequence ID" value="PWR73454.1"/>
    <property type="molecule type" value="Genomic_DNA"/>
</dbReference>
<dbReference type="AlphaFoldDB" id="A0A2V2MZ90"/>
<dbReference type="EC" id="3.1.26.5" evidence="2"/>
<dbReference type="GO" id="GO:0001682">
    <property type="term" value="P:tRNA 5'-leader removal"/>
    <property type="evidence" value="ECO:0007669"/>
    <property type="project" value="UniProtKB-UniRule"/>
</dbReference>
<dbReference type="GO" id="GO:0005737">
    <property type="term" value="C:cytoplasm"/>
    <property type="evidence" value="ECO:0007669"/>
    <property type="project" value="UniProtKB-SubCell"/>
</dbReference>
<accession>A0A2V2MZ90</accession>
<keyword evidence="2" id="KW-0540">Nuclease</keyword>
<dbReference type="InterPro" id="IPR038085">
    <property type="entry name" value="Rnp2-like_sf"/>
</dbReference>
<proteinExistence type="inferred from homology"/>
<keyword evidence="4" id="KW-1185">Reference proteome</keyword>
<gene>
    <name evidence="2" type="primary">rnp2</name>
    <name evidence="3" type="ORF">DLD82_09390</name>
</gene>
<name>A0A2V2MZ90_9EURY</name>
<evidence type="ECO:0000313" key="3">
    <source>
        <dbReference type="EMBL" id="PWR73454.1"/>
    </source>
</evidence>
<dbReference type="Proteomes" id="UP000245934">
    <property type="component" value="Unassembled WGS sequence"/>
</dbReference>
<keyword evidence="2" id="KW-0963">Cytoplasm</keyword>
<evidence type="ECO:0000256" key="2">
    <source>
        <dbReference type="HAMAP-Rule" id="MF_00755"/>
    </source>
</evidence>
<keyword evidence="1 2" id="KW-0819">tRNA processing</keyword>
<dbReference type="RefSeq" id="WP_109940865.1">
    <property type="nucleotide sequence ID" value="NZ_CP176366.1"/>
</dbReference>